<organism evidence="3 4">
    <name type="scientific">Engystomops pustulosus</name>
    <name type="common">Tungara frog</name>
    <name type="synonym">Physalaemus pustulosus</name>
    <dbReference type="NCBI Taxonomy" id="76066"/>
    <lineage>
        <taxon>Eukaryota</taxon>
        <taxon>Metazoa</taxon>
        <taxon>Chordata</taxon>
        <taxon>Craniata</taxon>
        <taxon>Vertebrata</taxon>
        <taxon>Euteleostomi</taxon>
        <taxon>Amphibia</taxon>
        <taxon>Batrachia</taxon>
        <taxon>Anura</taxon>
        <taxon>Neobatrachia</taxon>
        <taxon>Hyloidea</taxon>
        <taxon>Leptodactylidae</taxon>
        <taxon>Leiuperinae</taxon>
        <taxon>Engystomops</taxon>
    </lineage>
</organism>
<feature type="signal peptide" evidence="2">
    <location>
        <begin position="1"/>
        <end position="21"/>
    </location>
</feature>
<feature type="chain" id="PRO_5043608229" evidence="2">
    <location>
        <begin position="22"/>
        <end position="160"/>
    </location>
</feature>
<gene>
    <name evidence="3" type="ORF">GDO81_029774</name>
</gene>
<feature type="region of interest" description="Disordered" evidence="1">
    <location>
        <begin position="108"/>
        <end position="160"/>
    </location>
</feature>
<evidence type="ECO:0000313" key="4">
    <source>
        <dbReference type="Proteomes" id="UP000824782"/>
    </source>
</evidence>
<dbReference type="Proteomes" id="UP000824782">
    <property type="component" value="Unassembled WGS sequence"/>
</dbReference>
<accession>A0AAV6YCA9</accession>
<feature type="compositionally biased region" description="Polar residues" evidence="1">
    <location>
        <begin position="113"/>
        <end position="124"/>
    </location>
</feature>
<reference evidence="3" key="1">
    <citation type="thesis" date="2020" institute="ProQuest LLC" country="789 East Eisenhower Parkway, Ann Arbor, MI, USA">
        <title>Comparative Genomics and Chromosome Evolution.</title>
        <authorList>
            <person name="Mudd A.B."/>
        </authorList>
    </citation>
    <scope>NUCLEOTIDE SEQUENCE</scope>
    <source>
        <strain evidence="3">237g6f4</strain>
        <tissue evidence="3">Blood</tissue>
    </source>
</reference>
<keyword evidence="4" id="KW-1185">Reference proteome</keyword>
<name>A0AAV6YCA9_ENGPU</name>
<sequence length="160" mass="17565">MGVLLALFFVDQFLLYRLSFLASSSSTFCSSYKPYIQSFLASPGSCYSGSVFSSSSSFSILAFPPSWSLLVNFALPSIDEAALLEFFLLQGIDRSHSWVNSAYCPGGPKSVQRRTQPSANTELRQNNERSPNRISSYIEADASSAPPRPVAKKVSDKNRV</sequence>
<comment type="caution">
    <text evidence="3">The sequence shown here is derived from an EMBL/GenBank/DDBJ whole genome shotgun (WGS) entry which is preliminary data.</text>
</comment>
<proteinExistence type="predicted"/>
<dbReference type="AlphaFoldDB" id="A0AAV6YCA9"/>
<evidence type="ECO:0000256" key="2">
    <source>
        <dbReference type="SAM" id="SignalP"/>
    </source>
</evidence>
<protein>
    <submittedName>
        <fullName evidence="3">Uncharacterized protein</fullName>
    </submittedName>
</protein>
<evidence type="ECO:0000256" key="1">
    <source>
        <dbReference type="SAM" id="MobiDB-lite"/>
    </source>
</evidence>
<keyword evidence="2" id="KW-0732">Signal</keyword>
<dbReference type="EMBL" id="WNYA01082971">
    <property type="protein sequence ID" value="KAG8534982.1"/>
    <property type="molecule type" value="Genomic_DNA"/>
</dbReference>
<evidence type="ECO:0000313" key="3">
    <source>
        <dbReference type="EMBL" id="KAG8534982.1"/>
    </source>
</evidence>